<dbReference type="InterPro" id="IPR023213">
    <property type="entry name" value="CAT-like_dom_sf"/>
</dbReference>
<dbReference type="SUPFAM" id="SSF52777">
    <property type="entry name" value="CoA-dependent acyltransferases"/>
    <property type="match status" value="1"/>
</dbReference>
<dbReference type="PIRSF" id="PIRSF000440">
    <property type="entry name" value="CAT"/>
    <property type="match status" value="1"/>
</dbReference>
<feature type="active site" description="Proton acceptor" evidence="1">
    <location>
        <position position="187"/>
    </location>
</feature>
<dbReference type="AlphaFoldDB" id="A0AAE3SHQ3"/>
<sequence length="208" mass="24396">MKEINIESWNRKEHYEFFSTFKSPHFGFTANVNCTKAYKLAKENHISFFAYYFHKSIIAANAIREFKLRIIDHKVYELDQNHAGSTIARDDHTFAFSYIDFDEDFDVFNSRLQKEIEAVKNSTGLRLDPDKNNVEYIRYTTIPWVSFTQIIHPSNIDNTDSVPRISFGKFFKENGALLMPVSVEGHHGLMDGYHISEFFRIFEELLNS</sequence>
<proteinExistence type="predicted"/>
<evidence type="ECO:0000313" key="3">
    <source>
        <dbReference type="Proteomes" id="UP001209229"/>
    </source>
</evidence>
<dbReference type="PANTHER" id="PTHR38474">
    <property type="entry name" value="SLR0299 PROTEIN"/>
    <property type="match status" value="1"/>
</dbReference>
<keyword evidence="3" id="KW-1185">Reference proteome</keyword>
<protein>
    <submittedName>
        <fullName evidence="2">Chloramphenicol acetyltransferase</fullName>
    </submittedName>
</protein>
<reference evidence="2" key="1">
    <citation type="submission" date="2022-10" db="EMBL/GenBank/DDBJ databases">
        <authorList>
            <person name="Yu W.X."/>
        </authorList>
    </citation>
    <scope>NUCLEOTIDE SEQUENCE</scope>
    <source>
        <strain evidence="2">AAT</strain>
    </source>
</reference>
<dbReference type="RefSeq" id="WP_301193047.1">
    <property type="nucleotide sequence ID" value="NZ_JAPDPJ010000117.1"/>
</dbReference>
<gene>
    <name evidence="2" type="ORF">OM075_23765</name>
</gene>
<dbReference type="PANTHER" id="PTHR38474:SF1">
    <property type="entry name" value="SLR0299 PROTEIN"/>
    <property type="match status" value="1"/>
</dbReference>
<name>A0AAE3SHQ3_9BACT</name>
<dbReference type="SMART" id="SM01059">
    <property type="entry name" value="CAT"/>
    <property type="match status" value="1"/>
</dbReference>
<dbReference type="Proteomes" id="UP001209229">
    <property type="component" value="Unassembled WGS sequence"/>
</dbReference>
<dbReference type="EMBL" id="JAPDPJ010000117">
    <property type="protein sequence ID" value="MCW3789497.1"/>
    <property type="molecule type" value="Genomic_DNA"/>
</dbReference>
<accession>A0AAE3SHQ3</accession>
<evidence type="ECO:0000313" key="2">
    <source>
        <dbReference type="EMBL" id="MCW3789497.1"/>
    </source>
</evidence>
<comment type="caution">
    <text evidence="2">The sequence shown here is derived from an EMBL/GenBank/DDBJ whole genome shotgun (WGS) entry which is preliminary data.</text>
</comment>
<organism evidence="2 3">
    <name type="scientific">Plebeiibacterium sediminum</name>
    <dbReference type="NCBI Taxonomy" id="2992112"/>
    <lineage>
        <taxon>Bacteria</taxon>
        <taxon>Pseudomonadati</taxon>
        <taxon>Bacteroidota</taxon>
        <taxon>Bacteroidia</taxon>
        <taxon>Marinilabiliales</taxon>
        <taxon>Marinilabiliaceae</taxon>
        <taxon>Plebeiibacterium</taxon>
    </lineage>
</organism>
<dbReference type="Pfam" id="PF00302">
    <property type="entry name" value="CAT"/>
    <property type="match status" value="1"/>
</dbReference>
<dbReference type="Gene3D" id="3.30.559.10">
    <property type="entry name" value="Chloramphenicol acetyltransferase-like domain"/>
    <property type="match status" value="1"/>
</dbReference>
<dbReference type="GO" id="GO:0008811">
    <property type="term" value="F:chloramphenicol O-acetyltransferase activity"/>
    <property type="evidence" value="ECO:0007669"/>
    <property type="project" value="InterPro"/>
</dbReference>
<dbReference type="InterPro" id="IPR001707">
    <property type="entry name" value="Cmp_AcTrfase"/>
</dbReference>
<evidence type="ECO:0000256" key="1">
    <source>
        <dbReference type="PIRSR" id="PIRSR000440-1"/>
    </source>
</evidence>